<dbReference type="SUPFAM" id="SSF46689">
    <property type="entry name" value="Homeodomain-like"/>
    <property type="match status" value="1"/>
</dbReference>
<keyword evidence="8" id="KW-1185">Reference proteome</keyword>
<dbReference type="InterPro" id="IPR036271">
    <property type="entry name" value="Tet_transcr_reg_TetR-rel_C_sf"/>
</dbReference>
<dbReference type="InterPro" id="IPR009057">
    <property type="entry name" value="Homeodomain-like_sf"/>
</dbReference>
<name>A0A7X0FV10_9ACTN</name>
<sequence>MGGRTGGRARAESETGGRRRADAERNSAAIITAATDLFARDPDASMTDIARAAGVGRVTLYAHFSSREDVIRAVLRQVIDQSTEILEGARSAEEPPADAFAHLIRTAWPLIGRFGRLYNAARRTLPAEEVRQLHDPPMAHVRELILQGRETGVFRTDLPVEWLVSTVYALLHAAMEEVSARRFDQVEAGEALVQTLLGALRAD</sequence>
<reference evidence="7 8" key="1">
    <citation type="submission" date="2020-08" db="EMBL/GenBank/DDBJ databases">
        <title>Sequencing the genomes of 1000 actinobacteria strains.</title>
        <authorList>
            <person name="Klenk H.-P."/>
        </authorList>
    </citation>
    <scope>NUCLEOTIDE SEQUENCE [LARGE SCALE GENOMIC DNA]</scope>
    <source>
        <strain evidence="7 8">DSM 43675</strain>
    </source>
</reference>
<dbReference type="Proteomes" id="UP000546324">
    <property type="component" value="Unassembled WGS sequence"/>
</dbReference>
<evidence type="ECO:0000259" key="6">
    <source>
        <dbReference type="PROSITE" id="PS50977"/>
    </source>
</evidence>
<evidence type="ECO:0000256" key="3">
    <source>
        <dbReference type="ARBA" id="ARBA00023163"/>
    </source>
</evidence>
<dbReference type="PROSITE" id="PS50977">
    <property type="entry name" value="HTH_TETR_2"/>
    <property type="match status" value="1"/>
</dbReference>
<feature type="DNA-binding region" description="H-T-H motif" evidence="4">
    <location>
        <begin position="45"/>
        <end position="64"/>
    </location>
</feature>
<gene>
    <name evidence="7" type="ORF">BKA00_001111</name>
</gene>
<dbReference type="InterPro" id="IPR050109">
    <property type="entry name" value="HTH-type_TetR-like_transc_reg"/>
</dbReference>
<dbReference type="RefSeq" id="WP_185023886.1">
    <property type="nucleotide sequence ID" value="NZ_JACHMQ010000001.1"/>
</dbReference>
<dbReference type="InterPro" id="IPR001647">
    <property type="entry name" value="HTH_TetR"/>
</dbReference>
<evidence type="ECO:0000313" key="8">
    <source>
        <dbReference type="Proteomes" id="UP000546324"/>
    </source>
</evidence>
<dbReference type="AlphaFoldDB" id="A0A7X0FV10"/>
<feature type="compositionally biased region" description="Basic and acidic residues" evidence="5">
    <location>
        <begin position="9"/>
        <end position="25"/>
    </location>
</feature>
<dbReference type="EMBL" id="JACHMQ010000001">
    <property type="protein sequence ID" value="MBB6394197.1"/>
    <property type="molecule type" value="Genomic_DNA"/>
</dbReference>
<protein>
    <submittedName>
        <fullName evidence="7">AcrR family transcriptional regulator</fullName>
    </submittedName>
</protein>
<dbReference type="GO" id="GO:0000976">
    <property type="term" value="F:transcription cis-regulatory region binding"/>
    <property type="evidence" value="ECO:0007669"/>
    <property type="project" value="TreeGrafter"/>
</dbReference>
<keyword evidence="3" id="KW-0804">Transcription</keyword>
<accession>A0A7X0FV10</accession>
<evidence type="ECO:0000313" key="7">
    <source>
        <dbReference type="EMBL" id="MBB6394197.1"/>
    </source>
</evidence>
<dbReference type="Gene3D" id="1.10.357.10">
    <property type="entry name" value="Tetracycline Repressor, domain 2"/>
    <property type="match status" value="1"/>
</dbReference>
<organism evidence="7 8">
    <name type="scientific">Actinomadura coerulea</name>
    <dbReference type="NCBI Taxonomy" id="46159"/>
    <lineage>
        <taxon>Bacteria</taxon>
        <taxon>Bacillati</taxon>
        <taxon>Actinomycetota</taxon>
        <taxon>Actinomycetes</taxon>
        <taxon>Streptosporangiales</taxon>
        <taxon>Thermomonosporaceae</taxon>
        <taxon>Actinomadura</taxon>
    </lineage>
</organism>
<evidence type="ECO:0000256" key="5">
    <source>
        <dbReference type="SAM" id="MobiDB-lite"/>
    </source>
</evidence>
<proteinExistence type="predicted"/>
<evidence type="ECO:0000256" key="1">
    <source>
        <dbReference type="ARBA" id="ARBA00023015"/>
    </source>
</evidence>
<comment type="caution">
    <text evidence="7">The sequence shown here is derived from an EMBL/GenBank/DDBJ whole genome shotgun (WGS) entry which is preliminary data.</text>
</comment>
<dbReference type="SUPFAM" id="SSF48498">
    <property type="entry name" value="Tetracyclin repressor-like, C-terminal domain"/>
    <property type="match status" value="1"/>
</dbReference>
<keyword evidence="1" id="KW-0805">Transcription regulation</keyword>
<evidence type="ECO:0000256" key="2">
    <source>
        <dbReference type="ARBA" id="ARBA00023125"/>
    </source>
</evidence>
<feature type="domain" description="HTH tetR-type" evidence="6">
    <location>
        <begin position="24"/>
        <end position="82"/>
    </location>
</feature>
<keyword evidence="2 4" id="KW-0238">DNA-binding</keyword>
<dbReference type="Pfam" id="PF00440">
    <property type="entry name" value="TetR_N"/>
    <property type="match status" value="1"/>
</dbReference>
<feature type="region of interest" description="Disordered" evidence="5">
    <location>
        <begin position="1"/>
        <end position="25"/>
    </location>
</feature>
<evidence type="ECO:0000256" key="4">
    <source>
        <dbReference type="PROSITE-ProRule" id="PRU00335"/>
    </source>
</evidence>
<dbReference type="PANTHER" id="PTHR30055:SF234">
    <property type="entry name" value="HTH-TYPE TRANSCRIPTIONAL REGULATOR BETI"/>
    <property type="match status" value="1"/>
</dbReference>
<dbReference type="PANTHER" id="PTHR30055">
    <property type="entry name" value="HTH-TYPE TRANSCRIPTIONAL REGULATOR RUTR"/>
    <property type="match status" value="1"/>
</dbReference>
<dbReference type="GO" id="GO:0003700">
    <property type="term" value="F:DNA-binding transcription factor activity"/>
    <property type="evidence" value="ECO:0007669"/>
    <property type="project" value="TreeGrafter"/>
</dbReference>